<dbReference type="InterPro" id="IPR012349">
    <property type="entry name" value="Split_barrel_FMN-bd"/>
</dbReference>
<name>A0ABQ1UE82_9NOCA</name>
<evidence type="ECO:0008006" key="4">
    <source>
        <dbReference type="Google" id="ProtNLM"/>
    </source>
</evidence>
<evidence type="ECO:0000313" key="2">
    <source>
        <dbReference type="EMBL" id="GGF15943.1"/>
    </source>
</evidence>
<keyword evidence="3" id="KW-1185">Reference proteome</keyword>
<dbReference type="NCBIfam" id="TIGR00026">
    <property type="entry name" value="hi_GC_TIGR00026"/>
    <property type="match status" value="1"/>
</dbReference>
<reference evidence="3" key="1">
    <citation type="journal article" date="2019" name="Int. J. Syst. Evol. Microbiol.">
        <title>The Global Catalogue of Microorganisms (GCM) 10K type strain sequencing project: providing services to taxonomists for standard genome sequencing and annotation.</title>
        <authorList>
            <consortium name="The Broad Institute Genomics Platform"/>
            <consortium name="The Broad Institute Genome Sequencing Center for Infectious Disease"/>
            <person name="Wu L."/>
            <person name="Ma J."/>
        </authorList>
    </citation>
    <scope>NUCLEOTIDE SEQUENCE [LARGE SCALE GENOMIC DNA]</scope>
    <source>
        <strain evidence="3">CCM 7855</strain>
    </source>
</reference>
<dbReference type="SUPFAM" id="SSF50475">
    <property type="entry name" value="FMN-binding split barrel"/>
    <property type="match status" value="1"/>
</dbReference>
<evidence type="ECO:0000313" key="3">
    <source>
        <dbReference type="Proteomes" id="UP000632454"/>
    </source>
</evidence>
<keyword evidence="1" id="KW-0812">Transmembrane</keyword>
<dbReference type="Gene3D" id="2.30.110.10">
    <property type="entry name" value="Electron Transport, Fmn-binding Protein, Chain A"/>
    <property type="match status" value="1"/>
</dbReference>
<keyword evidence="1" id="KW-1133">Transmembrane helix</keyword>
<organism evidence="2 3">
    <name type="scientific">Williamsia phyllosphaerae</name>
    <dbReference type="NCBI Taxonomy" id="885042"/>
    <lineage>
        <taxon>Bacteria</taxon>
        <taxon>Bacillati</taxon>
        <taxon>Actinomycetota</taxon>
        <taxon>Actinomycetes</taxon>
        <taxon>Mycobacteriales</taxon>
        <taxon>Nocardiaceae</taxon>
        <taxon>Williamsia</taxon>
    </lineage>
</organism>
<dbReference type="InterPro" id="IPR004378">
    <property type="entry name" value="F420H2_quin_Rdtase"/>
</dbReference>
<sequence>MALAGALALSWGPYAVDPSGGLSAPLAQTAVFVGLVLSSAVCPRAKWRLVRTVQRWALNPVVRVLHTVGINPLGVVVLETRGRRTGCARRTPVGNGRSGDLLWVIAEHGLRAQYVRNIVADPRVRVRIRCGLRHRWVAGIATVLPDDDVLARQRAIVAWHPLRLFNAMNVRLLGVEPVSVRIALLPDDADSDRTNDRHVRRAIDNTSVRVGL</sequence>
<keyword evidence="1" id="KW-0472">Membrane</keyword>
<evidence type="ECO:0000256" key="1">
    <source>
        <dbReference type="SAM" id="Phobius"/>
    </source>
</evidence>
<comment type="caution">
    <text evidence="2">The sequence shown here is derived from an EMBL/GenBank/DDBJ whole genome shotgun (WGS) entry which is preliminary data.</text>
</comment>
<gene>
    <name evidence="2" type="ORF">GCM10007298_09990</name>
</gene>
<proteinExistence type="predicted"/>
<dbReference type="Pfam" id="PF04075">
    <property type="entry name" value="F420H2_quin_red"/>
    <property type="match status" value="1"/>
</dbReference>
<feature type="transmembrane region" description="Helical" evidence="1">
    <location>
        <begin position="25"/>
        <end position="42"/>
    </location>
</feature>
<protein>
    <recommendedName>
        <fullName evidence="4">Nitroreductase family deazaflavin-dependent oxidoreductase</fullName>
    </recommendedName>
</protein>
<dbReference type="Proteomes" id="UP000632454">
    <property type="component" value="Unassembled WGS sequence"/>
</dbReference>
<dbReference type="EMBL" id="BMCS01000001">
    <property type="protein sequence ID" value="GGF15943.1"/>
    <property type="molecule type" value="Genomic_DNA"/>
</dbReference>
<accession>A0ABQ1UE82</accession>